<evidence type="ECO:0000313" key="1">
    <source>
        <dbReference type="EMBL" id="PRM95250.1"/>
    </source>
</evidence>
<organism evidence="1 2">
    <name type="scientific">Aliarcobacter cryaerophilus</name>
    <dbReference type="NCBI Taxonomy" id="28198"/>
    <lineage>
        <taxon>Bacteria</taxon>
        <taxon>Pseudomonadati</taxon>
        <taxon>Campylobacterota</taxon>
        <taxon>Epsilonproteobacteria</taxon>
        <taxon>Campylobacterales</taxon>
        <taxon>Arcobacteraceae</taxon>
        <taxon>Aliarcobacter</taxon>
    </lineage>
</organism>
<evidence type="ECO:0000313" key="2">
    <source>
        <dbReference type="Proteomes" id="UP000239151"/>
    </source>
</evidence>
<dbReference type="EMBL" id="NXGI01000035">
    <property type="protein sequence ID" value="PRM95250.1"/>
    <property type="molecule type" value="Genomic_DNA"/>
</dbReference>
<dbReference type="Proteomes" id="UP000239151">
    <property type="component" value="Unassembled WGS sequence"/>
</dbReference>
<comment type="caution">
    <text evidence="1">The sequence shown here is derived from an EMBL/GenBank/DDBJ whole genome shotgun (WGS) entry which is preliminary data.</text>
</comment>
<dbReference type="Gene3D" id="1.10.287.850">
    <property type="entry name" value="HP0062-like domain"/>
    <property type="match status" value="1"/>
</dbReference>
<sequence>MNYKGLSVNQIFVNPTEIRIFISELKKLKGDLENNQKQTSGKLRKLSESWKDAEHKKFEEKFTEYLNNMRPIISNIDEYCAFLERKANAADNYLKQR</sequence>
<dbReference type="InterPro" id="IPR010310">
    <property type="entry name" value="T7SS_ESAT-6-like"/>
</dbReference>
<protein>
    <recommendedName>
        <fullName evidence="3">WXG100 family type VII secretion target</fullName>
    </recommendedName>
</protein>
<evidence type="ECO:0008006" key="3">
    <source>
        <dbReference type="Google" id="ProtNLM"/>
    </source>
</evidence>
<dbReference type="SUPFAM" id="SSF158414">
    <property type="entry name" value="HP0062-like"/>
    <property type="match status" value="1"/>
</dbReference>
<proteinExistence type="predicted"/>
<dbReference type="Pfam" id="PF06013">
    <property type="entry name" value="WXG100"/>
    <property type="match status" value="1"/>
</dbReference>
<gene>
    <name evidence="1" type="ORF">CJ670_09560</name>
</gene>
<reference evidence="1 2" key="1">
    <citation type="submission" date="2017-09" db="EMBL/GenBank/DDBJ databases">
        <title>Reassesment of A. cryaerophilus.</title>
        <authorList>
            <person name="Perez-Cataluna A."/>
            <person name="Collado L."/>
            <person name="Salgado O."/>
            <person name="Lefinanco V."/>
            <person name="Figueras M.J."/>
        </authorList>
    </citation>
    <scope>NUCLEOTIDE SEQUENCE [LARGE SCALE GENOMIC DNA]</scope>
    <source>
        <strain evidence="1 2">LMG 9065</strain>
    </source>
</reference>
<accession>A0A2S9T8T1</accession>
<dbReference type="AlphaFoldDB" id="A0A2S9T8T1"/>
<name>A0A2S9T8T1_9BACT</name>
<dbReference type="InterPro" id="IPR029013">
    <property type="entry name" value="HP0062-like_sf"/>
</dbReference>